<organism evidence="1 2">
    <name type="scientific">Pyrobaculum oguniense (strain DSM 13380 / JCM 10595 / TE7)</name>
    <dbReference type="NCBI Taxonomy" id="698757"/>
    <lineage>
        <taxon>Archaea</taxon>
        <taxon>Thermoproteota</taxon>
        <taxon>Thermoprotei</taxon>
        <taxon>Thermoproteales</taxon>
        <taxon>Thermoproteaceae</taxon>
        <taxon>Pyrobaculum</taxon>
    </lineage>
</organism>
<protein>
    <submittedName>
        <fullName evidence="1">Uncharacterized protein</fullName>
    </submittedName>
</protein>
<dbReference type="eggNOG" id="arCOG07691">
    <property type="taxonomic scope" value="Archaea"/>
</dbReference>
<sequence>MLRAVLFWALVLVIYATAAPPESVGKPQLICIDAAEAGFKGSPPFIGAYVVNRGEKLPSQIYTNGTVIRIIGVWEANSTNPSVRNITVLPTELFGLICFRPGEARPARVKKGVYIEVEARGRRHGVTIVDAGDEPMALPPLPLTDDFELIRGKVVARREVASEETPAEGVAERLDPPPLAQPASQLIQPSQSLFRDFSGTIIASFKLKNTDGYVISSQTARGSCATGRFILPNGTSWIALVFSPATRAEVYGGASELWLYITADVYRTDGTYLGGLSFGGAYYPNVYRIPNPPRPWHILYADLSRWRDIDKEIRIEICNENPVYGRYIIDAFIYTAVPAKSYGEPFALESPGKGTTIKPYSADVLYNGTYLAIPGFTPPPGYALGSARAVITLRTCSPNPPASINIYWGPLYIGTISRMVGTDGCWYYVVTPTMLTSAWDVSVRSSLYIGGSLHAIFVGPFDATTYSSGITIQNFRVEGIYRPEMNARASIIFSDYAVNWLHYTASAFASYFDYYTGAASYGSKVNVMLTDSGFFYAKPHVLISVSKYESTSFHCGRIEISVRAYSNGVPVMLSLQGRPVAYQESASGQVSSYLQIVVDFVSKIFEHSDKCASNVLKFISWPSFGISILQSAFGVDVIADTSDPYVVRYTICPSPFAPSAIAIDGASIAPYISLFQPVVYEVGVYMWCLGDRYYDGGKSYLDGTPITFSTQNIHIFRTFTCGKQEIGDIDMYKCTPSSYG</sequence>
<proteinExistence type="predicted"/>
<gene>
    <name evidence="1" type="ordered locus">Pogu_0832</name>
</gene>
<keyword evidence="2" id="KW-1185">Reference proteome</keyword>
<dbReference type="EMBL" id="CP003316">
    <property type="protein sequence ID" value="AFA38859.1"/>
    <property type="molecule type" value="Genomic_DNA"/>
</dbReference>
<evidence type="ECO:0000313" key="2">
    <source>
        <dbReference type="Proteomes" id="UP000009062"/>
    </source>
</evidence>
<evidence type="ECO:0000313" key="1">
    <source>
        <dbReference type="EMBL" id="AFA38859.1"/>
    </source>
</evidence>
<dbReference type="HOGENOM" id="CLU_375379_0_0_2"/>
<reference evidence="1 2" key="1">
    <citation type="journal article" date="2012" name="Stand. Genomic Sci.">
        <title>Complete genome sequence of Pyrobaculum oguniense.</title>
        <authorList>
            <person name="Bernick D.L."/>
            <person name="Karplus K."/>
            <person name="Lui L.M."/>
            <person name="Coker J.K."/>
            <person name="Murphy J.N."/>
            <person name="Chan P.P."/>
            <person name="Cozen A.E."/>
            <person name="Lowe T.M."/>
        </authorList>
    </citation>
    <scope>NUCLEOTIDE SEQUENCE [LARGE SCALE GENOMIC DNA]</scope>
    <source>
        <strain evidence="1 2">TE7</strain>
    </source>
</reference>
<dbReference type="AlphaFoldDB" id="H6Q9M5"/>
<dbReference type="KEGG" id="pog:Pogu_0832"/>
<dbReference type="STRING" id="698757.Pogu_0832"/>
<dbReference type="Proteomes" id="UP000009062">
    <property type="component" value="Chromosome"/>
</dbReference>
<name>H6Q9M5_PYROT</name>
<accession>H6Q9M5</accession>